<reference evidence="1 2" key="1">
    <citation type="journal article" date="2019" name="Sci. Rep.">
        <title>Nanopore sequencing improves the draft genome of the human pathogenic amoeba Naegleria fowleri.</title>
        <authorList>
            <person name="Liechti N."/>
            <person name="Schurch N."/>
            <person name="Bruggmann R."/>
            <person name="Wittwer M."/>
        </authorList>
    </citation>
    <scope>NUCLEOTIDE SEQUENCE [LARGE SCALE GENOMIC DNA]</scope>
    <source>
        <strain evidence="1 2">ATCC 30894</strain>
    </source>
</reference>
<dbReference type="GeneID" id="68118985"/>
<dbReference type="Proteomes" id="UP000444721">
    <property type="component" value="Unassembled WGS sequence"/>
</dbReference>
<dbReference type="Gene3D" id="3.10.490.10">
    <property type="entry name" value="Gamma-glutamyl cyclotransferase-like"/>
    <property type="match status" value="1"/>
</dbReference>
<evidence type="ECO:0000313" key="2">
    <source>
        <dbReference type="Proteomes" id="UP000444721"/>
    </source>
</evidence>
<organism evidence="1 2">
    <name type="scientific">Naegleria fowleri</name>
    <name type="common">Brain eating amoeba</name>
    <dbReference type="NCBI Taxonomy" id="5763"/>
    <lineage>
        <taxon>Eukaryota</taxon>
        <taxon>Discoba</taxon>
        <taxon>Heterolobosea</taxon>
        <taxon>Tetramitia</taxon>
        <taxon>Eutetramitia</taxon>
        <taxon>Vahlkampfiidae</taxon>
        <taxon>Naegleria</taxon>
    </lineage>
</organism>
<proteinExistence type="predicted"/>
<protein>
    <recommendedName>
        <fullName evidence="3">Gamma-glutamylcyclotransferase</fullName>
    </recommendedName>
</protein>
<keyword evidence="2" id="KW-1185">Reference proteome</keyword>
<name>A0A6A5C9E9_NAEFO</name>
<dbReference type="OMA" id="VSRTWHG"/>
<dbReference type="VEuPathDB" id="AmoebaDB:FDP41_011770"/>
<comment type="caution">
    <text evidence="1">The sequence shown here is derived from an EMBL/GenBank/DDBJ whole genome shotgun (WGS) entry which is preliminary data.</text>
</comment>
<dbReference type="VEuPathDB" id="AmoebaDB:NfTy_021530"/>
<dbReference type="OrthoDB" id="10252099at2759"/>
<dbReference type="VEuPathDB" id="AmoebaDB:NF0040320"/>
<sequence length="284" mass="32438">MSASNLWPQQQEHHVWYCSYGSNCNMQRFSVYLNGGKPIGSSLNAPSMSGCRVSSSPLKSQPILLEEYQMIFSRVSRTWHGGGVCFIKKNHRDAPFICGDDVYNGLQNCICKKKSNENVCNCVITENDDFNSHTNHVLGRIHKIMWSQFVDVVSQENGGINCKLEGRNHIQQQLDDYYENIISKLRETGEFKLFDTWYGNIMLIGFHPEDGCPIITFTTSTFEQEVINKAHESYLNTIAEGISEAFKICEKRCAMYFFSKKGVKEFYSLEELALRICKAANNLE</sequence>
<dbReference type="RefSeq" id="XP_044566622.1">
    <property type="nucleotide sequence ID" value="XM_044702216.1"/>
</dbReference>
<dbReference type="EMBL" id="VFQX01000012">
    <property type="protein sequence ID" value="KAF0981909.1"/>
    <property type="molecule type" value="Genomic_DNA"/>
</dbReference>
<accession>A0A6A5C9E9</accession>
<evidence type="ECO:0008006" key="3">
    <source>
        <dbReference type="Google" id="ProtNLM"/>
    </source>
</evidence>
<gene>
    <name evidence="1" type="ORF">FDP41_011770</name>
</gene>
<dbReference type="AlphaFoldDB" id="A0A6A5C9E9"/>
<evidence type="ECO:0000313" key="1">
    <source>
        <dbReference type="EMBL" id="KAF0981909.1"/>
    </source>
</evidence>